<keyword evidence="6" id="KW-0472">Membrane</keyword>
<dbReference type="InterPro" id="IPR003423">
    <property type="entry name" value="OMP_efflux"/>
</dbReference>
<dbReference type="EMBL" id="NVUK01000032">
    <property type="protein sequence ID" value="PCI76211.1"/>
    <property type="molecule type" value="Genomic_DNA"/>
</dbReference>
<dbReference type="SUPFAM" id="SSF56954">
    <property type="entry name" value="Outer membrane efflux proteins (OEP)"/>
    <property type="match status" value="1"/>
</dbReference>
<evidence type="ECO:0000313" key="8">
    <source>
        <dbReference type="EMBL" id="PCI76211.1"/>
    </source>
</evidence>
<dbReference type="GO" id="GO:1990281">
    <property type="term" value="C:efflux pump complex"/>
    <property type="evidence" value="ECO:0007669"/>
    <property type="project" value="TreeGrafter"/>
</dbReference>
<dbReference type="PANTHER" id="PTHR30026">
    <property type="entry name" value="OUTER MEMBRANE PROTEIN TOLC"/>
    <property type="match status" value="1"/>
</dbReference>
<organism evidence="8 9">
    <name type="scientific">Aerophobetes bacterium</name>
    <dbReference type="NCBI Taxonomy" id="2030807"/>
    <lineage>
        <taxon>Bacteria</taxon>
        <taxon>Candidatus Aerophobota</taxon>
    </lineage>
</organism>
<gene>
    <name evidence="8" type="ORF">COB21_04695</name>
</gene>
<comment type="caution">
    <text evidence="8">The sequence shown here is derived from an EMBL/GenBank/DDBJ whole genome shotgun (WGS) entry which is preliminary data.</text>
</comment>
<name>A0A2A4X1L1_UNCAE</name>
<keyword evidence="5" id="KW-0812">Transmembrane</keyword>
<dbReference type="Proteomes" id="UP000218775">
    <property type="component" value="Unassembled WGS sequence"/>
</dbReference>
<dbReference type="Pfam" id="PF02321">
    <property type="entry name" value="OEP"/>
    <property type="match status" value="1"/>
</dbReference>
<dbReference type="Gene3D" id="1.20.1600.10">
    <property type="entry name" value="Outer membrane efflux proteins (OEP)"/>
    <property type="match status" value="1"/>
</dbReference>
<accession>A0A2A4X1L1</accession>
<reference evidence="9" key="1">
    <citation type="submission" date="2017-08" db="EMBL/GenBank/DDBJ databases">
        <title>A dynamic microbial community with high functional redundancy inhabits the cold, oxic subseafloor aquifer.</title>
        <authorList>
            <person name="Tully B.J."/>
            <person name="Wheat C.G."/>
            <person name="Glazer B.T."/>
            <person name="Huber J.A."/>
        </authorList>
    </citation>
    <scope>NUCLEOTIDE SEQUENCE [LARGE SCALE GENOMIC DNA]</scope>
</reference>
<keyword evidence="7" id="KW-0998">Cell outer membrane</keyword>
<evidence type="ECO:0000313" key="9">
    <source>
        <dbReference type="Proteomes" id="UP000218775"/>
    </source>
</evidence>
<sequence>MHNINIKTFNKKNQIKAGWCCVLVVLMLGAGKVHCTQKMEISVEQSEEIALSENAQLRQIEELYMRSKQGKQVAIADYLPKLEAVSEGYRTQQKQHTVQGQNNNSFLTQLSLTQALLSTDKFFDIKIAELLVKQLEILLKSMVNDILFEVRDQYYKLVLIEKQTLIAQSHVEILSILSRRVDDRFTIGTATSFEVNQSKVALSNSLSAYYKKVKERKVNFNQFSVFLGFDPGRVAIGIKDKEIPLESIEDIQSKLERFRQIFTDEPVKFGFIYAPDFLEHKESLVHQLFNPQEYTYWEDITLKKRPALLRARNAIAIASKEGDKMKGRYAPEMEFVATLGGLPTPYQFYPSSGLGNQNFQWGVGVNVRWLLFDSLKRERKIKMASLETSSKRYALTRQVQEAFKDVRDEIAKIEDAVASFVTSEGSLLLAEQMVAQAEEKVEIGTLSIFDYQYAVDSFIEAENIFTQSQYDLIQSYIGLRHASGIDVEKWEGHYGEK</sequence>
<keyword evidence="4" id="KW-1134">Transmembrane beta strand</keyword>
<comment type="subcellular location">
    <subcellularLocation>
        <location evidence="1">Cell outer membrane</location>
    </subcellularLocation>
</comment>
<keyword evidence="3" id="KW-0813">Transport</keyword>
<dbReference type="PANTHER" id="PTHR30026:SF20">
    <property type="entry name" value="OUTER MEMBRANE PROTEIN TOLC"/>
    <property type="match status" value="1"/>
</dbReference>
<comment type="similarity">
    <text evidence="2">Belongs to the outer membrane factor (OMF) (TC 1.B.17) family.</text>
</comment>
<dbReference type="GO" id="GO:0015288">
    <property type="term" value="F:porin activity"/>
    <property type="evidence" value="ECO:0007669"/>
    <property type="project" value="TreeGrafter"/>
</dbReference>
<evidence type="ECO:0000256" key="5">
    <source>
        <dbReference type="ARBA" id="ARBA00022692"/>
    </source>
</evidence>
<evidence type="ECO:0000256" key="3">
    <source>
        <dbReference type="ARBA" id="ARBA00022448"/>
    </source>
</evidence>
<dbReference type="GO" id="GO:0015562">
    <property type="term" value="F:efflux transmembrane transporter activity"/>
    <property type="evidence" value="ECO:0007669"/>
    <property type="project" value="InterPro"/>
</dbReference>
<protein>
    <recommendedName>
        <fullName evidence="10">TolC family protein</fullName>
    </recommendedName>
</protein>
<proteinExistence type="inferred from homology"/>
<evidence type="ECO:0000256" key="4">
    <source>
        <dbReference type="ARBA" id="ARBA00022452"/>
    </source>
</evidence>
<dbReference type="AlphaFoldDB" id="A0A2A4X1L1"/>
<evidence type="ECO:0000256" key="7">
    <source>
        <dbReference type="ARBA" id="ARBA00023237"/>
    </source>
</evidence>
<evidence type="ECO:0008006" key="10">
    <source>
        <dbReference type="Google" id="ProtNLM"/>
    </source>
</evidence>
<evidence type="ECO:0000256" key="6">
    <source>
        <dbReference type="ARBA" id="ARBA00023136"/>
    </source>
</evidence>
<evidence type="ECO:0000256" key="2">
    <source>
        <dbReference type="ARBA" id="ARBA00007613"/>
    </source>
</evidence>
<evidence type="ECO:0000256" key="1">
    <source>
        <dbReference type="ARBA" id="ARBA00004442"/>
    </source>
</evidence>
<dbReference type="InterPro" id="IPR051906">
    <property type="entry name" value="TolC-like"/>
</dbReference>
<dbReference type="GO" id="GO:0009279">
    <property type="term" value="C:cell outer membrane"/>
    <property type="evidence" value="ECO:0007669"/>
    <property type="project" value="UniProtKB-SubCell"/>
</dbReference>